<dbReference type="EMBL" id="VSLA01000004">
    <property type="protein sequence ID" value="TYC87619.1"/>
    <property type="molecule type" value="Genomic_DNA"/>
</dbReference>
<protein>
    <submittedName>
        <fullName evidence="1">VWA domain-containing protein</fullName>
    </submittedName>
</protein>
<proteinExistence type="predicted"/>
<dbReference type="CDD" id="cd00198">
    <property type="entry name" value="vWFA"/>
    <property type="match status" value="1"/>
</dbReference>
<reference evidence="1 2" key="1">
    <citation type="submission" date="2019-08" db="EMBL/GenBank/DDBJ databases">
        <title>Isolation and enrichment of carboxydotrophic bacteria from anaerobic sludge for the production of bio-based chemicals from syngas.</title>
        <authorList>
            <person name="Antares A.L."/>
            <person name="Moreira J."/>
            <person name="Diender M."/>
            <person name="Parshina S.N."/>
            <person name="Stams A.J.M."/>
            <person name="Alves M."/>
            <person name="Alves J.I."/>
            <person name="Sousa D.Z."/>
        </authorList>
    </citation>
    <scope>NUCLEOTIDE SEQUENCE [LARGE SCALE GENOMIC DNA]</scope>
    <source>
        <strain evidence="1 2">JM</strain>
    </source>
</reference>
<evidence type="ECO:0000313" key="1">
    <source>
        <dbReference type="EMBL" id="TYC87619.1"/>
    </source>
</evidence>
<comment type="caution">
    <text evidence="1">The sequence shown here is derived from an EMBL/GenBank/DDBJ whole genome shotgun (WGS) entry which is preliminary data.</text>
</comment>
<name>A0A5D0WTU8_9FIRM</name>
<dbReference type="AlphaFoldDB" id="A0A5D0WTU8"/>
<organism evidence="1 2">
    <name type="scientific">Acetobacterium wieringae</name>
    <dbReference type="NCBI Taxonomy" id="52694"/>
    <lineage>
        <taxon>Bacteria</taxon>
        <taxon>Bacillati</taxon>
        <taxon>Bacillota</taxon>
        <taxon>Clostridia</taxon>
        <taxon>Eubacteriales</taxon>
        <taxon>Eubacteriaceae</taxon>
        <taxon>Acetobacterium</taxon>
    </lineage>
</organism>
<dbReference type="Proteomes" id="UP000322619">
    <property type="component" value="Unassembled WGS sequence"/>
</dbReference>
<dbReference type="Gene3D" id="3.40.50.410">
    <property type="entry name" value="von Willebrand factor, type A domain"/>
    <property type="match status" value="1"/>
</dbReference>
<sequence>MNTSENKTIKTELVFILDKSGSMSGLESDTIGGYNAMLKKQQQAPGEARVTTVLFDDGYEVLHDRIDIRGVAPITENDYYIGGCTALLDAIGKTIHKIANAQRYTQPEHRSDQVIFVITTDGLENASQEYSYEKIKRLIELEKTEYQWEFIFLGANIDAIETAARFGISADRAANYHADGQGTQLNYRVVSDVVCEMRASNPIPANWKAEIDEDFERRKKNS</sequence>
<dbReference type="RefSeq" id="WP_148636865.1">
    <property type="nucleotide sequence ID" value="NZ_VSLA01000004.1"/>
</dbReference>
<evidence type="ECO:0000313" key="2">
    <source>
        <dbReference type="Proteomes" id="UP000322619"/>
    </source>
</evidence>
<dbReference type="SUPFAM" id="SSF53300">
    <property type="entry name" value="vWA-like"/>
    <property type="match status" value="1"/>
</dbReference>
<gene>
    <name evidence="1" type="ORF">FXB42_03990</name>
</gene>
<accession>A0A5D0WTU8</accession>
<dbReference type="InterPro" id="IPR036465">
    <property type="entry name" value="vWFA_dom_sf"/>
</dbReference>